<name>A0AAP0JP23_9MAGN</name>
<reference evidence="2 3" key="1">
    <citation type="submission" date="2024-01" db="EMBL/GenBank/DDBJ databases">
        <title>Genome assemblies of Stephania.</title>
        <authorList>
            <person name="Yang L."/>
        </authorList>
    </citation>
    <scope>NUCLEOTIDE SEQUENCE [LARGE SCALE GENOMIC DNA]</scope>
    <source>
        <strain evidence="2">QJT</strain>
        <tissue evidence="2">Leaf</tissue>
    </source>
</reference>
<dbReference type="Gene3D" id="1.10.287.720">
    <property type="entry name" value="Pollen allergen ole e 6"/>
    <property type="match status" value="1"/>
</dbReference>
<keyword evidence="1" id="KW-0732">Signal</keyword>
<evidence type="ECO:0000256" key="1">
    <source>
        <dbReference type="SAM" id="SignalP"/>
    </source>
</evidence>
<dbReference type="EMBL" id="JBBNAE010000003">
    <property type="protein sequence ID" value="KAK9137399.1"/>
    <property type="molecule type" value="Genomic_DNA"/>
</dbReference>
<dbReference type="InterPro" id="IPR015333">
    <property type="entry name" value="Pollen_allergen_ole-e-6"/>
</dbReference>
<organism evidence="2 3">
    <name type="scientific">Stephania japonica</name>
    <dbReference type="NCBI Taxonomy" id="461633"/>
    <lineage>
        <taxon>Eukaryota</taxon>
        <taxon>Viridiplantae</taxon>
        <taxon>Streptophyta</taxon>
        <taxon>Embryophyta</taxon>
        <taxon>Tracheophyta</taxon>
        <taxon>Spermatophyta</taxon>
        <taxon>Magnoliopsida</taxon>
        <taxon>Ranunculales</taxon>
        <taxon>Menispermaceae</taxon>
        <taxon>Menispermoideae</taxon>
        <taxon>Cissampelideae</taxon>
        <taxon>Stephania</taxon>
    </lineage>
</organism>
<protein>
    <recommendedName>
        <fullName evidence="4">Major pollen allergen Ole e 6-like</fullName>
    </recommendedName>
</protein>
<dbReference type="InterPro" id="IPR036466">
    <property type="entry name" value="Pollen_allergen_ole-e-6_sf"/>
</dbReference>
<gene>
    <name evidence="2" type="ORF">Sjap_007993</name>
</gene>
<evidence type="ECO:0000313" key="3">
    <source>
        <dbReference type="Proteomes" id="UP001417504"/>
    </source>
</evidence>
<sequence>MANKISAVLVVCLVVLLATVPSSVVAEDDSYAKCLKGCLDNCKAAGSGNSFCEMRCDGKCLAKEAAASLDDLTH</sequence>
<evidence type="ECO:0008006" key="4">
    <source>
        <dbReference type="Google" id="ProtNLM"/>
    </source>
</evidence>
<accession>A0AAP0JP23</accession>
<proteinExistence type="predicted"/>
<dbReference type="Proteomes" id="UP001417504">
    <property type="component" value="Unassembled WGS sequence"/>
</dbReference>
<dbReference type="Pfam" id="PF09253">
    <property type="entry name" value="Ole_e_6"/>
    <property type="match status" value="1"/>
</dbReference>
<dbReference type="PANTHER" id="PTHR35632">
    <property type="entry name" value="MAJOR POLLEN ALLERGEN OLE E 6-LIKE"/>
    <property type="match status" value="1"/>
</dbReference>
<feature type="chain" id="PRO_5042963332" description="Major pollen allergen Ole e 6-like" evidence="1">
    <location>
        <begin position="27"/>
        <end position="74"/>
    </location>
</feature>
<comment type="caution">
    <text evidence="2">The sequence shown here is derived from an EMBL/GenBank/DDBJ whole genome shotgun (WGS) entry which is preliminary data.</text>
</comment>
<keyword evidence="3" id="KW-1185">Reference proteome</keyword>
<evidence type="ECO:0000313" key="2">
    <source>
        <dbReference type="EMBL" id="KAK9137399.1"/>
    </source>
</evidence>
<dbReference type="SUPFAM" id="SSF111388">
    <property type="entry name" value="Pollen allergen ole e 6"/>
    <property type="match status" value="1"/>
</dbReference>
<dbReference type="AlphaFoldDB" id="A0AAP0JP23"/>
<feature type="signal peptide" evidence="1">
    <location>
        <begin position="1"/>
        <end position="26"/>
    </location>
</feature>
<dbReference type="PANTHER" id="PTHR35632:SF1">
    <property type="entry name" value="MAJOR POLLEN ALLERGEN OLE E 6-LIKE"/>
    <property type="match status" value="1"/>
</dbReference>